<reference evidence="3" key="1">
    <citation type="submission" date="2018-05" db="EMBL/GenBank/DDBJ databases">
        <title>Draft genome of Mucuna pruriens seed.</title>
        <authorList>
            <person name="Nnadi N.E."/>
            <person name="Vos R."/>
            <person name="Hasami M.H."/>
            <person name="Devisetty U.K."/>
            <person name="Aguiy J.C."/>
        </authorList>
    </citation>
    <scope>NUCLEOTIDE SEQUENCE [LARGE SCALE GENOMIC DNA]</scope>
    <source>
        <strain evidence="3">JCA_2017</strain>
    </source>
</reference>
<keyword evidence="1" id="KW-0175">Coiled coil</keyword>
<organism evidence="3 4">
    <name type="scientific">Mucuna pruriens</name>
    <name type="common">Velvet bean</name>
    <name type="synonym">Dolichos pruriens</name>
    <dbReference type="NCBI Taxonomy" id="157652"/>
    <lineage>
        <taxon>Eukaryota</taxon>
        <taxon>Viridiplantae</taxon>
        <taxon>Streptophyta</taxon>
        <taxon>Embryophyta</taxon>
        <taxon>Tracheophyta</taxon>
        <taxon>Spermatophyta</taxon>
        <taxon>Magnoliopsida</taxon>
        <taxon>eudicotyledons</taxon>
        <taxon>Gunneridae</taxon>
        <taxon>Pentapetalae</taxon>
        <taxon>rosids</taxon>
        <taxon>fabids</taxon>
        <taxon>Fabales</taxon>
        <taxon>Fabaceae</taxon>
        <taxon>Papilionoideae</taxon>
        <taxon>50 kb inversion clade</taxon>
        <taxon>NPAAA clade</taxon>
        <taxon>indigoferoid/millettioid clade</taxon>
        <taxon>Phaseoleae</taxon>
        <taxon>Mucuna</taxon>
    </lineage>
</organism>
<keyword evidence="4" id="KW-1185">Reference proteome</keyword>
<evidence type="ECO:0000256" key="2">
    <source>
        <dbReference type="SAM" id="MobiDB-lite"/>
    </source>
</evidence>
<comment type="caution">
    <text evidence="3">The sequence shown here is derived from an EMBL/GenBank/DDBJ whole genome shotgun (WGS) entry which is preliminary data.</text>
</comment>
<feature type="non-terminal residue" evidence="3">
    <location>
        <position position="1"/>
    </location>
</feature>
<gene>
    <name evidence="3" type="ORF">CR513_37684</name>
</gene>
<protein>
    <submittedName>
        <fullName evidence="3">Uncharacterized protein</fullName>
    </submittedName>
</protein>
<proteinExistence type="predicted"/>
<feature type="compositionally biased region" description="Acidic residues" evidence="2">
    <location>
        <begin position="179"/>
        <end position="192"/>
    </location>
</feature>
<dbReference type="AlphaFoldDB" id="A0A371FTY2"/>
<sequence>MGQELDQFLIKEAKGIDPSLSEFYFHTHKKGSKLGMSSCKICICKTSLKKENSKYLLKIQHLYREKMELRINHPQITCLMIYGWKEKGRISRLGSVGRTLILSSSQPSKSSTSLGDVYALRIQIQTLNESLQRQEQEKLVARQKLTETRKQVHTLVQYLRFFSDSSSHPPSSPKHSNENEDEDNENEDEDYEDNYHTR</sequence>
<dbReference type="Proteomes" id="UP000257109">
    <property type="component" value="Unassembled WGS sequence"/>
</dbReference>
<evidence type="ECO:0000256" key="1">
    <source>
        <dbReference type="SAM" id="Coils"/>
    </source>
</evidence>
<dbReference type="EMBL" id="QJKJ01007874">
    <property type="protein sequence ID" value="RDX81620.1"/>
    <property type="molecule type" value="Genomic_DNA"/>
</dbReference>
<accession>A0A371FTY2</accession>
<feature type="region of interest" description="Disordered" evidence="2">
    <location>
        <begin position="163"/>
        <end position="198"/>
    </location>
</feature>
<feature type="coiled-coil region" evidence="1">
    <location>
        <begin position="117"/>
        <end position="151"/>
    </location>
</feature>
<name>A0A371FTY2_MUCPR</name>
<evidence type="ECO:0000313" key="3">
    <source>
        <dbReference type="EMBL" id="RDX81620.1"/>
    </source>
</evidence>
<evidence type="ECO:0000313" key="4">
    <source>
        <dbReference type="Proteomes" id="UP000257109"/>
    </source>
</evidence>